<dbReference type="SMART" id="SM00028">
    <property type="entry name" value="TPR"/>
    <property type="match status" value="6"/>
</dbReference>
<feature type="coiled-coil region" evidence="7">
    <location>
        <begin position="398"/>
        <end position="443"/>
    </location>
</feature>
<accession>A0ABW5LE80</accession>
<feature type="repeat" description="TPR" evidence="6">
    <location>
        <begin position="203"/>
        <end position="236"/>
    </location>
</feature>
<evidence type="ECO:0000256" key="1">
    <source>
        <dbReference type="ARBA" id="ARBA00004496"/>
    </source>
</evidence>
<evidence type="ECO:0000256" key="3">
    <source>
        <dbReference type="ARBA" id="ARBA00022737"/>
    </source>
</evidence>
<dbReference type="Gene3D" id="1.25.40.10">
    <property type="entry name" value="Tetratricopeptide repeat domain"/>
    <property type="match status" value="2"/>
</dbReference>
<evidence type="ECO:0000256" key="8">
    <source>
        <dbReference type="SAM" id="Phobius"/>
    </source>
</evidence>
<evidence type="ECO:0000313" key="9">
    <source>
        <dbReference type="EMBL" id="MFD2563115.1"/>
    </source>
</evidence>
<dbReference type="PANTHER" id="PTHR46630:SF1">
    <property type="entry name" value="TETRATRICOPEPTIDE REPEAT PROTEIN 29"/>
    <property type="match status" value="1"/>
</dbReference>
<evidence type="ECO:0000256" key="2">
    <source>
        <dbReference type="ARBA" id="ARBA00022490"/>
    </source>
</evidence>
<evidence type="ECO:0000256" key="5">
    <source>
        <dbReference type="ARBA" id="ARBA00038253"/>
    </source>
</evidence>
<dbReference type="InterPro" id="IPR019734">
    <property type="entry name" value="TPR_rpt"/>
</dbReference>
<feature type="repeat" description="TPR" evidence="6">
    <location>
        <begin position="243"/>
        <end position="276"/>
    </location>
</feature>
<protein>
    <submittedName>
        <fullName evidence="9">Tetratricopeptide repeat protein</fullName>
    </submittedName>
</protein>
<gene>
    <name evidence="9" type="ORF">ACFSR1_10595</name>
</gene>
<dbReference type="Gene3D" id="1.10.10.10">
    <property type="entry name" value="Winged helix-like DNA-binding domain superfamily/Winged helix DNA-binding domain"/>
    <property type="match status" value="1"/>
</dbReference>
<keyword evidence="2" id="KW-0963">Cytoplasm</keyword>
<dbReference type="InterPro" id="IPR011990">
    <property type="entry name" value="TPR-like_helical_dom_sf"/>
</dbReference>
<dbReference type="InterPro" id="IPR051476">
    <property type="entry name" value="Bac_ResReg_Asp_Phosphatase"/>
</dbReference>
<keyword evidence="8" id="KW-1133">Transmembrane helix</keyword>
<evidence type="ECO:0000256" key="7">
    <source>
        <dbReference type="SAM" id="Coils"/>
    </source>
</evidence>
<comment type="subcellular location">
    <subcellularLocation>
        <location evidence="1">Cytoplasm</location>
    </subcellularLocation>
</comment>
<dbReference type="PANTHER" id="PTHR46630">
    <property type="entry name" value="TETRATRICOPEPTIDE REPEAT PROTEIN 29"/>
    <property type="match status" value="1"/>
</dbReference>
<evidence type="ECO:0000313" key="10">
    <source>
        <dbReference type="Proteomes" id="UP001597319"/>
    </source>
</evidence>
<dbReference type="InterPro" id="IPR016032">
    <property type="entry name" value="Sig_transdc_resp-reg_C-effctor"/>
</dbReference>
<keyword evidence="3" id="KW-0677">Repeat</keyword>
<dbReference type="Pfam" id="PF13424">
    <property type="entry name" value="TPR_12"/>
    <property type="match status" value="1"/>
</dbReference>
<dbReference type="EMBL" id="JBHULE010000019">
    <property type="protein sequence ID" value="MFD2563115.1"/>
    <property type="molecule type" value="Genomic_DNA"/>
</dbReference>
<comment type="caution">
    <text evidence="9">The sequence shown here is derived from an EMBL/GenBank/DDBJ whole genome shotgun (WGS) entry which is preliminary data.</text>
</comment>
<evidence type="ECO:0000256" key="4">
    <source>
        <dbReference type="ARBA" id="ARBA00022803"/>
    </source>
</evidence>
<organism evidence="9 10">
    <name type="scientific">Aquimarina rubra</name>
    <dbReference type="NCBI Taxonomy" id="1920033"/>
    <lineage>
        <taxon>Bacteria</taxon>
        <taxon>Pseudomonadati</taxon>
        <taxon>Bacteroidota</taxon>
        <taxon>Flavobacteriia</taxon>
        <taxon>Flavobacteriales</taxon>
        <taxon>Flavobacteriaceae</taxon>
        <taxon>Aquimarina</taxon>
    </lineage>
</organism>
<name>A0ABW5LE80_9FLAO</name>
<keyword evidence="8" id="KW-0472">Membrane</keyword>
<keyword evidence="10" id="KW-1185">Reference proteome</keyword>
<keyword evidence="7" id="KW-0175">Coiled coil</keyword>
<keyword evidence="4 6" id="KW-0802">TPR repeat</keyword>
<dbReference type="SUPFAM" id="SSF46894">
    <property type="entry name" value="C-terminal effector domain of the bipartite response regulators"/>
    <property type="match status" value="1"/>
</dbReference>
<proteinExistence type="inferred from homology"/>
<dbReference type="Proteomes" id="UP001597319">
    <property type="component" value="Unassembled WGS sequence"/>
</dbReference>
<dbReference type="InterPro" id="IPR036388">
    <property type="entry name" value="WH-like_DNA-bd_sf"/>
</dbReference>
<sequence>MKFYALILCFFLGNFKFIYGQNDTKLDSLLSVYKNQPDGIPKIETLEALFYQETYTDPQKGENYARKAVSISEKINYELGRNIGLYHIGVSYILRQNADSAKFYYNQALVNFEKTDEPDNIAMVLDALGGIKKMEGAFTEAIQMKEKASNIYLEQEDYLRYGISIGEIGSTYMEKGNYKIALQKSLEALKIIDTIQEQPWRKADILRNIGRTEHFRKNYKEAIGYFKEALRIYLETNDKLWEGYTYYDIGSALLELKEQDQARDYFNKSLDIGKSLDIPDMKANAYGSLAMIFTDNEQYTKAIEYVDITLKIHRKINSITNEIFSLREKGRILTEMGKYNEALTFLNLSVKKADSIEAIDLSKIAYESRSETYEQNNQMKKALEDRKQYQLLNDSIFNKTKSQQIEELKIIYETEKKEAAIALQKEEIKNLNQQVEISNLRKTLYAGGMISFIAFSGLLFFGFRQRIKRNAIEREKQEEIYKQEIEFKKKELTSQTLHLVQKSSFIQELKENLERIKNSPELFKVEFRRLVMLLKKESAEDKDWEVFKSYFADVHNNFDNKLKSIYSEISEKEIRLASFLRMNLTTKEIATMLNVLPDSVLKSKYRLKKKLNLDKETDLYQFLNTL</sequence>
<dbReference type="SUPFAM" id="SSF48452">
    <property type="entry name" value="TPR-like"/>
    <property type="match status" value="2"/>
</dbReference>
<feature type="transmembrane region" description="Helical" evidence="8">
    <location>
        <begin position="444"/>
        <end position="463"/>
    </location>
</feature>
<comment type="similarity">
    <text evidence="5">Belongs to the Rap family.</text>
</comment>
<dbReference type="PROSITE" id="PS50005">
    <property type="entry name" value="TPR"/>
    <property type="match status" value="2"/>
</dbReference>
<keyword evidence="8" id="KW-0812">Transmembrane</keyword>
<reference evidence="10" key="1">
    <citation type="journal article" date="2019" name="Int. J. Syst. Evol. Microbiol.">
        <title>The Global Catalogue of Microorganisms (GCM) 10K type strain sequencing project: providing services to taxonomists for standard genome sequencing and annotation.</title>
        <authorList>
            <consortium name="The Broad Institute Genomics Platform"/>
            <consortium name="The Broad Institute Genome Sequencing Center for Infectious Disease"/>
            <person name="Wu L."/>
            <person name="Ma J."/>
        </authorList>
    </citation>
    <scope>NUCLEOTIDE SEQUENCE [LARGE SCALE GENOMIC DNA]</scope>
    <source>
        <strain evidence="10">KCTC 52274</strain>
    </source>
</reference>
<evidence type="ECO:0000256" key="6">
    <source>
        <dbReference type="PROSITE-ProRule" id="PRU00339"/>
    </source>
</evidence>